<evidence type="ECO:0000313" key="9">
    <source>
        <dbReference type="Proteomes" id="UP001497512"/>
    </source>
</evidence>
<dbReference type="Pfam" id="PF05078">
    <property type="entry name" value="DUF679"/>
    <property type="match status" value="1"/>
</dbReference>
<keyword evidence="9" id="KW-1185">Reference proteome</keyword>
<feature type="compositionally biased region" description="Low complexity" evidence="6">
    <location>
        <begin position="251"/>
        <end position="272"/>
    </location>
</feature>
<keyword evidence="3 7" id="KW-0812">Transmembrane</keyword>
<evidence type="ECO:0000256" key="6">
    <source>
        <dbReference type="SAM" id="MobiDB-lite"/>
    </source>
</evidence>
<evidence type="ECO:0000256" key="3">
    <source>
        <dbReference type="ARBA" id="ARBA00022692"/>
    </source>
</evidence>
<feature type="transmembrane region" description="Helical" evidence="7">
    <location>
        <begin position="184"/>
        <end position="203"/>
    </location>
</feature>
<feature type="region of interest" description="Disordered" evidence="6">
    <location>
        <begin position="245"/>
        <end position="272"/>
    </location>
</feature>
<name>A0ABP0UPP1_9BRYO</name>
<dbReference type="EMBL" id="OZ019897">
    <property type="protein sequence ID" value="CAK9226752.1"/>
    <property type="molecule type" value="Genomic_DNA"/>
</dbReference>
<proteinExistence type="inferred from homology"/>
<accession>A0ABP0UPP1</accession>
<feature type="transmembrane region" description="Helical" evidence="7">
    <location>
        <begin position="152"/>
        <end position="172"/>
    </location>
</feature>
<evidence type="ECO:0000256" key="2">
    <source>
        <dbReference type="ARBA" id="ARBA00008707"/>
    </source>
</evidence>
<organism evidence="8 9">
    <name type="scientific">Sphagnum troendelagicum</name>
    <dbReference type="NCBI Taxonomy" id="128251"/>
    <lineage>
        <taxon>Eukaryota</taxon>
        <taxon>Viridiplantae</taxon>
        <taxon>Streptophyta</taxon>
        <taxon>Embryophyta</taxon>
        <taxon>Bryophyta</taxon>
        <taxon>Sphagnophytina</taxon>
        <taxon>Sphagnopsida</taxon>
        <taxon>Sphagnales</taxon>
        <taxon>Sphagnaceae</taxon>
        <taxon>Sphagnum</taxon>
    </lineage>
</organism>
<protein>
    <submittedName>
        <fullName evidence="8">Uncharacterized protein</fullName>
    </submittedName>
</protein>
<dbReference type="Proteomes" id="UP001497512">
    <property type="component" value="Chromosome 5"/>
</dbReference>
<evidence type="ECO:0000256" key="4">
    <source>
        <dbReference type="ARBA" id="ARBA00022989"/>
    </source>
</evidence>
<comment type="subcellular location">
    <subcellularLocation>
        <location evidence="1">Membrane</location>
        <topology evidence="1">Multi-pass membrane protein</topology>
    </subcellularLocation>
</comment>
<dbReference type="PANTHER" id="PTHR31621">
    <property type="entry name" value="PROTEIN DMP3"/>
    <property type="match status" value="1"/>
</dbReference>
<feature type="transmembrane region" description="Helical" evidence="7">
    <location>
        <begin position="34"/>
        <end position="57"/>
    </location>
</feature>
<evidence type="ECO:0000313" key="8">
    <source>
        <dbReference type="EMBL" id="CAK9226752.1"/>
    </source>
</evidence>
<evidence type="ECO:0000256" key="1">
    <source>
        <dbReference type="ARBA" id="ARBA00004141"/>
    </source>
</evidence>
<feature type="transmembrane region" description="Helical" evidence="7">
    <location>
        <begin position="215"/>
        <end position="235"/>
    </location>
</feature>
<keyword evidence="4 7" id="KW-1133">Transmembrane helix</keyword>
<sequence>MSHSVDTSFSEPELQSFYDPMASKSTNPLSSSSAAAAATTSSSLNAVISCGCMFQFLKYLVQKMTRTAQNAQGQSTDILTQLSNLLPTGTFMLSQALATLTTNNGDCGHTDKVVTAVMLVILCAICAFSCFTDSYKAENGVVYYGVVTTTGLWNPCFVGSGLANVSGAFYIGDNAKYNLRVFDFVNATLSVMAFAALTLLTAPVTTCYYPRIPDFVVKSFPILVGALIAIVTPYAPPARNGFGHAIPESGTPTNSSSTTTSLLRNSSTASTI</sequence>
<feature type="transmembrane region" description="Helical" evidence="7">
    <location>
        <begin position="113"/>
        <end position="132"/>
    </location>
</feature>
<keyword evidence="5 7" id="KW-0472">Membrane</keyword>
<comment type="similarity">
    <text evidence="2">Belongs to the plant DMP1 protein family.</text>
</comment>
<dbReference type="PANTHER" id="PTHR31621:SF66">
    <property type="entry name" value="PROTEIN DMP2"/>
    <property type="match status" value="1"/>
</dbReference>
<reference evidence="8" key="1">
    <citation type="submission" date="2024-02" db="EMBL/GenBank/DDBJ databases">
        <authorList>
            <consortium name="ELIXIR-Norway"/>
            <consortium name="Elixir Norway"/>
        </authorList>
    </citation>
    <scope>NUCLEOTIDE SEQUENCE</scope>
</reference>
<evidence type="ECO:0000256" key="7">
    <source>
        <dbReference type="SAM" id="Phobius"/>
    </source>
</evidence>
<dbReference type="InterPro" id="IPR007770">
    <property type="entry name" value="DMP"/>
</dbReference>
<gene>
    <name evidence="8" type="ORF">CSSPTR1EN2_LOCUS18396</name>
</gene>
<evidence type="ECO:0000256" key="5">
    <source>
        <dbReference type="ARBA" id="ARBA00023136"/>
    </source>
</evidence>